<dbReference type="Proteomes" id="UP000318704">
    <property type="component" value="Chromosome"/>
</dbReference>
<accession>A0A517VVN6</accession>
<organism evidence="1 2">
    <name type="scientific">Gimesia aquarii</name>
    <dbReference type="NCBI Taxonomy" id="2527964"/>
    <lineage>
        <taxon>Bacteria</taxon>
        <taxon>Pseudomonadati</taxon>
        <taxon>Planctomycetota</taxon>
        <taxon>Planctomycetia</taxon>
        <taxon>Planctomycetales</taxon>
        <taxon>Planctomycetaceae</taxon>
        <taxon>Gimesia</taxon>
    </lineage>
</organism>
<dbReference type="RefSeq" id="WP_144985455.1">
    <property type="nucleotide sequence ID" value="NZ_CP037920.1"/>
</dbReference>
<evidence type="ECO:0000313" key="2">
    <source>
        <dbReference type="Proteomes" id="UP000318704"/>
    </source>
</evidence>
<reference evidence="1 2" key="1">
    <citation type="submission" date="2019-03" db="EMBL/GenBank/DDBJ databases">
        <title>Deep-cultivation of Planctomycetes and their phenomic and genomic characterization uncovers novel biology.</title>
        <authorList>
            <person name="Wiegand S."/>
            <person name="Jogler M."/>
            <person name="Boedeker C."/>
            <person name="Pinto D."/>
            <person name="Vollmers J."/>
            <person name="Rivas-Marin E."/>
            <person name="Kohn T."/>
            <person name="Peeters S.H."/>
            <person name="Heuer A."/>
            <person name="Rast P."/>
            <person name="Oberbeckmann S."/>
            <person name="Bunk B."/>
            <person name="Jeske O."/>
            <person name="Meyerdierks A."/>
            <person name="Storesund J.E."/>
            <person name="Kallscheuer N."/>
            <person name="Luecker S."/>
            <person name="Lage O.M."/>
            <person name="Pohl T."/>
            <person name="Merkel B.J."/>
            <person name="Hornburger P."/>
            <person name="Mueller R.-W."/>
            <person name="Bruemmer F."/>
            <person name="Labrenz M."/>
            <person name="Spormann A.M."/>
            <person name="Op den Camp H."/>
            <person name="Overmann J."/>
            <person name="Amann R."/>
            <person name="Jetten M.S.M."/>
            <person name="Mascher T."/>
            <person name="Medema M.H."/>
            <person name="Devos D.P."/>
            <person name="Kaster A.-K."/>
            <person name="Ovreas L."/>
            <person name="Rohde M."/>
            <person name="Galperin M.Y."/>
            <person name="Jogler C."/>
        </authorList>
    </citation>
    <scope>NUCLEOTIDE SEQUENCE [LARGE SCALE GENOMIC DNA]</scope>
    <source>
        <strain evidence="1 2">V144</strain>
    </source>
</reference>
<evidence type="ECO:0000313" key="1">
    <source>
        <dbReference type="EMBL" id="QDT97072.1"/>
    </source>
</evidence>
<dbReference type="EMBL" id="CP037920">
    <property type="protein sequence ID" value="QDT97072.1"/>
    <property type="molecule type" value="Genomic_DNA"/>
</dbReference>
<dbReference type="AlphaFoldDB" id="A0A517VVN6"/>
<proteinExistence type="predicted"/>
<gene>
    <name evidence="1" type="ORF">V144x_25430</name>
</gene>
<name>A0A517VVN6_9PLAN</name>
<sequence length="574" mass="63206">MSVKWNLFLAIISILFPVTILSAAEIPESAISSDASIVIRLKDPKATSQKVASLINQVDENLSGVVGLNLRTILGRSISNPNLAGVDTTRDMCVGVFLSQSKQPGFLYAVPVANKNAFKEALGEKYHSATHENWLLYSSDQALVDQAMALIKDGQQNFQTHMSPRSRDFFAKGDLSLYINSGKLVQIYQPQLEQAGQKVDVTLNRLSETVNTAPGVNMKPIMSLYSAVAKGALQAVQDSKSYTTALNLGSDGLGLESLFEVKENSKTDQLFQKNPPQKFEELGKFPANQLAYFAGAGNTEALITWGMNFTAQMFDGSKPNAEAKTKFEEIVKEIHKLKFGSYYFSFELGKLSDGVLNAYAISEVEPSQKMRDYTREMMSLMQNISIPGLKQQITFSPDEQQIGDEAVDLTVIKQEVDPESDPLQIQKRMLEVLYGSEGITNRMAYPKGKVLQVMGANASMQKFLDALNASDASKQISQNQPTFKHARAEGLSKANILAMVDLPMGIAKGYNIFAESRQKAGPFTVELMKQQGISTSYLTFSLSTGKQSMETKTYIPVQNLKSGFKIFTLISTQR</sequence>
<protein>
    <submittedName>
        <fullName evidence="1">Uncharacterized protein</fullName>
    </submittedName>
</protein>
<dbReference type="KEGG" id="gaw:V144x_25430"/>